<evidence type="ECO:0000256" key="17">
    <source>
        <dbReference type="ARBA" id="ARBA00048623"/>
    </source>
</evidence>
<dbReference type="AlphaFoldDB" id="A0A8J7TNU1"/>
<dbReference type="HAMAP" id="MF_00719">
    <property type="entry name" value="CobS"/>
    <property type="match status" value="1"/>
</dbReference>
<evidence type="ECO:0000313" key="21">
    <source>
        <dbReference type="Proteomes" id="UP000664277"/>
    </source>
</evidence>
<dbReference type="GO" id="GO:0009236">
    <property type="term" value="P:cobalamin biosynthetic process"/>
    <property type="evidence" value="ECO:0007669"/>
    <property type="project" value="UniProtKB-UniRule"/>
</dbReference>
<reference evidence="20" key="1">
    <citation type="submission" date="2021-02" db="EMBL/GenBank/DDBJ databases">
        <title>Genome-Resolved Metagenomics of a Microbial Community Performing Photosynthetic Biological Nutrient Removal.</title>
        <authorList>
            <person name="Mcdaniel E.A."/>
        </authorList>
    </citation>
    <scope>NUCLEOTIDE SEQUENCE</scope>
    <source>
        <strain evidence="20">UWPOB_OBS1</strain>
    </source>
</reference>
<evidence type="ECO:0000256" key="2">
    <source>
        <dbReference type="ARBA" id="ARBA00004651"/>
    </source>
</evidence>
<protein>
    <recommendedName>
        <fullName evidence="6 19">Adenosylcobinamide-GDP ribazoletransferase</fullName>
        <ecNumber evidence="5 19">2.7.8.26</ecNumber>
    </recommendedName>
    <alternativeName>
        <fullName evidence="16 19">Cobalamin synthase</fullName>
    </alternativeName>
    <alternativeName>
        <fullName evidence="15 19">Cobalamin-5'-phosphate synthase</fullName>
    </alternativeName>
</protein>
<evidence type="ECO:0000256" key="19">
    <source>
        <dbReference type="HAMAP-Rule" id="MF_00719"/>
    </source>
</evidence>
<dbReference type="PANTHER" id="PTHR34148:SF1">
    <property type="entry name" value="ADENOSYLCOBINAMIDE-GDP RIBAZOLETRANSFERASE"/>
    <property type="match status" value="1"/>
</dbReference>
<evidence type="ECO:0000256" key="18">
    <source>
        <dbReference type="ARBA" id="ARBA00049504"/>
    </source>
</evidence>
<gene>
    <name evidence="19 20" type="primary">cobS</name>
    <name evidence="20" type="ORF">J0M35_13275</name>
</gene>
<feature type="transmembrane region" description="Helical" evidence="19">
    <location>
        <begin position="76"/>
        <end position="99"/>
    </location>
</feature>
<feature type="transmembrane region" description="Helical" evidence="19">
    <location>
        <begin position="120"/>
        <end position="141"/>
    </location>
</feature>
<feature type="transmembrane region" description="Helical" evidence="19">
    <location>
        <begin position="243"/>
        <end position="265"/>
    </location>
</feature>
<comment type="catalytic activity">
    <reaction evidence="18 19">
        <text>alpha-ribazole 5'-phosphate + adenosylcob(III)inamide-GDP = adenosylcob(III)alamin 5'-phosphate + GMP + H(+)</text>
        <dbReference type="Rhea" id="RHEA:23560"/>
        <dbReference type="ChEBI" id="CHEBI:15378"/>
        <dbReference type="ChEBI" id="CHEBI:57918"/>
        <dbReference type="ChEBI" id="CHEBI:58115"/>
        <dbReference type="ChEBI" id="CHEBI:60487"/>
        <dbReference type="ChEBI" id="CHEBI:60493"/>
        <dbReference type="EC" id="2.7.8.26"/>
    </reaction>
</comment>
<evidence type="ECO:0000313" key="20">
    <source>
        <dbReference type="EMBL" id="MBN8661333.1"/>
    </source>
</evidence>
<evidence type="ECO:0000256" key="15">
    <source>
        <dbReference type="ARBA" id="ARBA00032605"/>
    </source>
</evidence>
<dbReference type="PANTHER" id="PTHR34148">
    <property type="entry name" value="ADENOSYLCOBINAMIDE-GDP RIBAZOLETRANSFERASE"/>
    <property type="match status" value="1"/>
</dbReference>
<keyword evidence="7 19" id="KW-1003">Cell membrane</keyword>
<keyword evidence="8 19" id="KW-0169">Cobalamin biosynthesis</keyword>
<proteinExistence type="inferred from homology"/>
<dbReference type="EC" id="2.7.8.26" evidence="5 19"/>
<evidence type="ECO:0000256" key="3">
    <source>
        <dbReference type="ARBA" id="ARBA00004663"/>
    </source>
</evidence>
<comment type="pathway">
    <text evidence="3 19">Cofactor biosynthesis; adenosylcobalamin biosynthesis; adenosylcobalamin from cob(II)yrinate a,c-diamide: step 7/7.</text>
</comment>
<dbReference type="GO" id="GO:0051073">
    <property type="term" value="F:adenosylcobinamide-GDP ribazoletransferase activity"/>
    <property type="evidence" value="ECO:0007669"/>
    <property type="project" value="UniProtKB-UniRule"/>
</dbReference>
<sequence>MNPFSLLIKSTKRLVLAASYITSLPLAKLFKLKEEDYQDLSGLAKYLPTVGLLLGALLTVSCLIMTAFGVDRLLQAALLSVLWLMVTGALHMDGLMDTADGIFSHQNRDRMLAIMQDSRVGNFGALSGLSVFLLKFAALAAMPEPSLPTALLLTPALGRLAEVYAIGRYEYAKPEGKGKIWHDSTRLPGDFILAIIFPAICALLLFIKGELYVLFLILAALICGLFFSAYLNRRLSGHTGDTYGAVVELTETGTLVLFTLTLSVMKKILL</sequence>
<dbReference type="InterPro" id="IPR003805">
    <property type="entry name" value="CobS"/>
</dbReference>
<feature type="transmembrane region" description="Helical" evidence="19">
    <location>
        <begin position="213"/>
        <end position="231"/>
    </location>
</feature>
<keyword evidence="10 19" id="KW-0812">Transmembrane</keyword>
<evidence type="ECO:0000256" key="12">
    <source>
        <dbReference type="ARBA" id="ARBA00022989"/>
    </source>
</evidence>
<feature type="transmembrane region" description="Helical" evidence="19">
    <location>
        <begin position="50"/>
        <end position="70"/>
    </location>
</feature>
<comment type="function">
    <text evidence="14 19">Joins adenosylcobinamide-GDP and alpha-ribazole to generate adenosylcobalamin (Ado-cobalamin). Also synthesizes adenosylcobalamin 5'-phosphate from adenosylcobinamide-GDP and alpha-ribazole 5'-phosphate.</text>
</comment>
<evidence type="ECO:0000256" key="7">
    <source>
        <dbReference type="ARBA" id="ARBA00022475"/>
    </source>
</evidence>
<dbReference type="NCBIfam" id="TIGR00317">
    <property type="entry name" value="cobS"/>
    <property type="match status" value="1"/>
</dbReference>
<evidence type="ECO:0000256" key="9">
    <source>
        <dbReference type="ARBA" id="ARBA00022679"/>
    </source>
</evidence>
<comment type="cofactor">
    <cofactor evidence="1 19">
        <name>Mg(2+)</name>
        <dbReference type="ChEBI" id="CHEBI:18420"/>
    </cofactor>
</comment>
<accession>A0A8J7TNU1</accession>
<evidence type="ECO:0000256" key="1">
    <source>
        <dbReference type="ARBA" id="ARBA00001946"/>
    </source>
</evidence>
<comment type="caution">
    <text evidence="20">The sequence shown here is derived from an EMBL/GenBank/DDBJ whole genome shotgun (WGS) entry which is preliminary data.</text>
</comment>
<keyword evidence="12 19" id="KW-1133">Transmembrane helix</keyword>
<evidence type="ECO:0000256" key="4">
    <source>
        <dbReference type="ARBA" id="ARBA00010561"/>
    </source>
</evidence>
<evidence type="ECO:0000256" key="5">
    <source>
        <dbReference type="ARBA" id="ARBA00013200"/>
    </source>
</evidence>
<organism evidence="20 21">
    <name type="scientific">Candidatus Obscuribacter phosphatis</name>
    <dbReference type="NCBI Taxonomy" id="1906157"/>
    <lineage>
        <taxon>Bacteria</taxon>
        <taxon>Bacillati</taxon>
        <taxon>Candidatus Melainabacteria</taxon>
        <taxon>Candidatus Obscuribacterales</taxon>
        <taxon>Candidatus Obscuribacteraceae</taxon>
        <taxon>Candidatus Obscuribacter</taxon>
    </lineage>
</organism>
<evidence type="ECO:0000256" key="6">
    <source>
        <dbReference type="ARBA" id="ARBA00015850"/>
    </source>
</evidence>
<dbReference type="GO" id="GO:0005886">
    <property type="term" value="C:plasma membrane"/>
    <property type="evidence" value="ECO:0007669"/>
    <property type="project" value="UniProtKB-SubCell"/>
</dbReference>
<dbReference type="UniPathway" id="UPA00148">
    <property type="reaction ID" value="UER00238"/>
</dbReference>
<evidence type="ECO:0000256" key="16">
    <source>
        <dbReference type="ARBA" id="ARBA00032853"/>
    </source>
</evidence>
<dbReference type="GO" id="GO:0008818">
    <property type="term" value="F:cobalamin 5'-phosphate synthase activity"/>
    <property type="evidence" value="ECO:0007669"/>
    <property type="project" value="UniProtKB-UniRule"/>
</dbReference>
<evidence type="ECO:0000256" key="11">
    <source>
        <dbReference type="ARBA" id="ARBA00022842"/>
    </source>
</evidence>
<comment type="similarity">
    <text evidence="4 19">Belongs to the CobS family.</text>
</comment>
<evidence type="ECO:0000256" key="10">
    <source>
        <dbReference type="ARBA" id="ARBA00022692"/>
    </source>
</evidence>
<dbReference type="EMBL" id="JAFLCK010000019">
    <property type="protein sequence ID" value="MBN8661333.1"/>
    <property type="molecule type" value="Genomic_DNA"/>
</dbReference>
<evidence type="ECO:0000256" key="14">
    <source>
        <dbReference type="ARBA" id="ARBA00025228"/>
    </source>
</evidence>
<feature type="transmembrane region" description="Helical" evidence="19">
    <location>
        <begin position="187"/>
        <end position="207"/>
    </location>
</feature>
<evidence type="ECO:0000256" key="8">
    <source>
        <dbReference type="ARBA" id="ARBA00022573"/>
    </source>
</evidence>
<keyword evidence="13 19" id="KW-0472">Membrane</keyword>
<keyword evidence="9 19" id="KW-0808">Transferase</keyword>
<dbReference type="Pfam" id="PF02654">
    <property type="entry name" value="CobS"/>
    <property type="match status" value="1"/>
</dbReference>
<comment type="catalytic activity">
    <reaction evidence="17 19">
        <text>alpha-ribazole + adenosylcob(III)inamide-GDP = adenosylcob(III)alamin + GMP + H(+)</text>
        <dbReference type="Rhea" id="RHEA:16049"/>
        <dbReference type="ChEBI" id="CHEBI:10329"/>
        <dbReference type="ChEBI" id="CHEBI:15378"/>
        <dbReference type="ChEBI" id="CHEBI:18408"/>
        <dbReference type="ChEBI" id="CHEBI:58115"/>
        <dbReference type="ChEBI" id="CHEBI:60487"/>
        <dbReference type="EC" id="2.7.8.26"/>
    </reaction>
</comment>
<dbReference type="Proteomes" id="UP000664277">
    <property type="component" value="Unassembled WGS sequence"/>
</dbReference>
<evidence type="ECO:0000256" key="13">
    <source>
        <dbReference type="ARBA" id="ARBA00023136"/>
    </source>
</evidence>
<keyword evidence="11 19" id="KW-0460">Magnesium</keyword>
<comment type="subcellular location">
    <subcellularLocation>
        <location evidence="2 19">Cell membrane</location>
        <topology evidence="2 19">Multi-pass membrane protein</topology>
    </subcellularLocation>
</comment>
<name>A0A8J7TNU1_9BACT</name>